<reference evidence="3 4" key="1">
    <citation type="submission" date="2016-01" db="EMBL/GenBank/DDBJ databases">
        <title>Draft Genome Sequences of Seven Thermophilic Sporeformers Isolated from Foods.</title>
        <authorList>
            <person name="Berendsen E.M."/>
            <person name="Wells-Bennik M.H."/>
            <person name="Krawcyk A.O."/>
            <person name="De Jong A."/>
            <person name="Holsappel S."/>
            <person name="Eijlander R.T."/>
            <person name="Kuipers O.P."/>
        </authorList>
    </citation>
    <scope>NUCLEOTIDE SEQUENCE [LARGE SCALE GENOMIC DNA]</scope>
    <source>
        <strain evidence="3 4">B4135</strain>
    </source>
</reference>
<dbReference type="PATRIC" id="fig|301148.3.peg.526"/>
<dbReference type="Pfam" id="PF22725">
    <property type="entry name" value="GFO_IDH_MocA_C3"/>
    <property type="match status" value="1"/>
</dbReference>
<dbReference type="EMBL" id="LQYT01000082">
    <property type="protein sequence ID" value="KYD13273.1"/>
    <property type="molecule type" value="Genomic_DNA"/>
</dbReference>
<dbReference type="SUPFAM" id="SSF55347">
    <property type="entry name" value="Glyceraldehyde-3-phosphate dehydrogenase-like, C-terminal domain"/>
    <property type="match status" value="1"/>
</dbReference>
<dbReference type="Pfam" id="PF01408">
    <property type="entry name" value="GFO_IDH_MocA"/>
    <property type="match status" value="1"/>
</dbReference>
<name>A0A150LLP2_9BACI</name>
<evidence type="ECO:0000259" key="1">
    <source>
        <dbReference type="Pfam" id="PF01408"/>
    </source>
</evidence>
<dbReference type="InterPro" id="IPR000683">
    <property type="entry name" value="Gfo/Idh/MocA-like_OxRdtase_N"/>
</dbReference>
<dbReference type="AlphaFoldDB" id="A0A150LLP2"/>
<sequence length="376" mass="42122">MTFCPRCSKVKEGNPLYPSAFLLPAGSPAGSCGRTIDLANETRKGEDWMIRFAVIGTNWITDKFIEAGYLAGDFQLAAVYSRTAERAKEFAGKYGVDTIFTDLEQMAKSDAFDAVYIASPNALHCEQAVLMMRHGKHVLCEKPLASNFREAQRMIDTARENRVLFMEALKTTFIPTFLSIKENLPKIGKIRRAFFNFCQYSSRYDAYKEGILLNAFNPAFSNGSLMDIGVYCLYPAVFLFGEPEKVLANAFMLESGVDGEGSVILSYRDMEAVLIHSKIANSFIPSEIQGEKGTIIIDKISSPAKATIVYNDGTREEIGRKQEENTMVYEVKEFVRLIREGKRESAVNSFETSLLTAKIMENIRRQIGLVFPADQK</sequence>
<gene>
    <name evidence="3" type="ORF">B4135_2936</name>
</gene>
<protein>
    <recommendedName>
        <fullName evidence="5">Gfo/Idh/MocA-like oxidoreductase N-terminal domain-containing protein</fullName>
    </recommendedName>
</protein>
<dbReference type="GO" id="GO:0000166">
    <property type="term" value="F:nucleotide binding"/>
    <property type="evidence" value="ECO:0007669"/>
    <property type="project" value="InterPro"/>
</dbReference>
<feature type="domain" description="Gfo/Idh/MocA-like oxidoreductase N-terminal" evidence="1">
    <location>
        <begin position="50"/>
        <end position="166"/>
    </location>
</feature>
<dbReference type="SUPFAM" id="SSF51735">
    <property type="entry name" value="NAD(P)-binding Rossmann-fold domains"/>
    <property type="match status" value="1"/>
</dbReference>
<dbReference type="Gene3D" id="3.40.50.720">
    <property type="entry name" value="NAD(P)-binding Rossmann-like Domain"/>
    <property type="match status" value="1"/>
</dbReference>
<dbReference type="STRING" id="301148.B4135_2936"/>
<organism evidence="3 4">
    <name type="scientific">Caldibacillus debilis</name>
    <dbReference type="NCBI Taxonomy" id="301148"/>
    <lineage>
        <taxon>Bacteria</taxon>
        <taxon>Bacillati</taxon>
        <taxon>Bacillota</taxon>
        <taxon>Bacilli</taxon>
        <taxon>Bacillales</taxon>
        <taxon>Bacillaceae</taxon>
        <taxon>Caldibacillus</taxon>
    </lineage>
</organism>
<dbReference type="InterPro" id="IPR036291">
    <property type="entry name" value="NAD(P)-bd_dom_sf"/>
</dbReference>
<accession>A0A150LLP2</accession>
<evidence type="ECO:0000259" key="2">
    <source>
        <dbReference type="Pfam" id="PF22725"/>
    </source>
</evidence>
<feature type="domain" description="GFO/IDH/MocA-like oxidoreductase" evidence="2">
    <location>
        <begin position="186"/>
        <end position="295"/>
    </location>
</feature>
<dbReference type="Proteomes" id="UP000075683">
    <property type="component" value="Unassembled WGS sequence"/>
</dbReference>
<proteinExistence type="predicted"/>
<dbReference type="Gene3D" id="3.30.360.10">
    <property type="entry name" value="Dihydrodipicolinate Reductase, domain 2"/>
    <property type="match status" value="1"/>
</dbReference>
<evidence type="ECO:0008006" key="5">
    <source>
        <dbReference type="Google" id="ProtNLM"/>
    </source>
</evidence>
<dbReference type="PANTHER" id="PTHR43054:SF1">
    <property type="entry name" value="SCYLLO-INOSITOL 2-DEHYDROGENASE (NADP(+)) IOLU"/>
    <property type="match status" value="1"/>
</dbReference>
<evidence type="ECO:0000313" key="4">
    <source>
        <dbReference type="Proteomes" id="UP000075683"/>
    </source>
</evidence>
<dbReference type="InterPro" id="IPR055170">
    <property type="entry name" value="GFO_IDH_MocA-like_dom"/>
</dbReference>
<dbReference type="PANTHER" id="PTHR43054">
    <property type="match status" value="1"/>
</dbReference>
<comment type="caution">
    <text evidence="3">The sequence shown here is derived from an EMBL/GenBank/DDBJ whole genome shotgun (WGS) entry which is preliminary data.</text>
</comment>
<evidence type="ECO:0000313" key="3">
    <source>
        <dbReference type="EMBL" id="KYD13273.1"/>
    </source>
</evidence>